<gene>
    <name evidence="4" type="ORF">A0O34_12445</name>
</gene>
<dbReference type="Pfam" id="PF00535">
    <property type="entry name" value="Glycos_transf_2"/>
    <property type="match status" value="1"/>
</dbReference>
<dbReference type="STRING" id="1685010.A0O34_12445"/>
<sequence length="264" mass="31779">MNNFSVLILTYNEEINIADCIKSVSRSNDIVILDSFSTDCTEEIVRSLKVRFYRKEFINYSDQRNHGLHNIKFKNEYVLILDADERVSEDLLKEICTLCNDDEPNKRNVYLVRRKVVIDDKILKWNFSTSFWIERLVKPNKVKFQGIVHEKLIYEGGNGFLNNYILHHQFSKGVDHWMMRRKKYAQMETRADEMIRWEDINDNVISKRLKLKNFIVSNVPFFYFIYFFYNFFVKLTFLDGYKGVKYITLETYSLYLISKYKKKC</sequence>
<dbReference type="RefSeq" id="WP_066755073.1">
    <property type="nucleotide sequence ID" value="NZ_CP015199.1"/>
</dbReference>
<dbReference type="PANTHER" id="PTHR43630">
    <property type="entry name" value="POLY-BETA-1,6-N-ACETYL-D-GLUCOSAMINE SYNTHASE"/>
    <property type="match status" value="1"/>
</dbReference>
<dbReference type="InterPro" id="IPR001173">
    <property type="entry name" value="Glyco_trans_2-like"/>
</dbReference>
<dbReference type="CDD" id="cd02511">
    <property type="entry name" value="Beta4Glucosyltransferase"/>
    <property type="match status" value="1"/>
</dbReference>
<dbReference type="KEGG" id="chh:A0O34_12445"/>
<evidence type="ECO:0000256" key="1">
    <source>
        <dbReference type="ARBA" id="ARBA00038494"/>
    </source>
</evidence>
<evidence type="ECO:0000256" key="2">
    <source>
        <dbReference type="SAM" id="Phobius"/>
    </source>
</evidence>
<evidence type="ECO:0000259" key="3">
    <source>
        <dbReference type="Pfam" id="PF00535"/>
    </source>
</evidence>
<dbReference type="InterPro" id="IPR029044">
    <property type="entry name" value="Nucleotide-diphossugar_trans"/>
</dbReference>
<comment type="similarity">
    <text evidence="1">Belongs to the glycosyltransferase 2 family. WaaE/KdtX subfamily.</text>
</comment>
<feature type="transmembrane region" description="Helical" evidence="2">
    <location>
        <begin position="214"/>
        <end position="232"/>
    </location>
</feature>
<protein>
    <recommendedName>
        <fullName evidence="3">Glycosyltransferase 2-like domain-containing protein</fullName>
    </recommendedName>
</protein>
<keyword evidence="2" id="KW-1133">Transmembrane helix</keyword>
<dbReference type="SUPFAM" id="SSF53448">
    <property type="entry name" value="Nucleotide-diphospho-sugar transferases"/>
    <property type="match status" value="1"/>
</dbReference>
<dbReference type="AlphaFoldDB" id="A0A172XWF7"/>
<feature type="domain" description="Glycosyltransferase 2-like" evidence="3">
    <location>
        <begin position="5"/>
        <end position="104"/>
    </location>
</feature>
<dbReference type="Gene3D" id="3.90.550.10">
    <property type="entry name" value="Spore Coat Polysaccharide Biosynthesis Protein SpsA, Chain A"/>
    <property type="match status" value="1"/>
</dbReference>
<proteinExistence type="inferred from homology"/>
<accession>A0A172XWF7</accession>
<dbReference type="Proteomes" id="UP000077824">
    <property type="component" value="Chromosome"/>
</dbReference>
<evidence type="ECO:0000313" key="5">
    <source>
        <dbReference type="Proteomes" id="UP000077824"/>
    </source>
</evidence>
<dbReference type="EMBL" id="CP015199">
    <property type="protein sequence ID" value="ANF51271.1"/>
    <property type="molecule type" value="Genomic_DNA"/>
</dbReference>
<name>A0A172XWF7_9FLAO</name>
<keyword evidence="2" id="KW-0812">Transmembrane</keyword>
<keyword evidence="5" id="KW-1185">Reference proteome</keyword>
<evidence type="ECO:0000313" key="4">
    <source>
        <dbReference type="EMBL" id="ANF51271.1"/>
    </source>
</evidence>
<organism evidence="4 5">
    <name type="scientific">Chryseobacterium glaciei</name>
    <dbReference type="NCBI Taxonomy" id="1685010"/>
    <lineage>
        <taxon>Bacteria</taxon>
        <taxon>Pseudomonadati</taxon>
        <taxon>Bacteroidota</taxon>
        <taxon>Flavobacteriia</taxon>
        <taxon>Flavobacteriales</taxon>
        <taxon>Weeksellaceae</taxon>
        <taxon>Chryseobacterium group</taxon>
        <taxon>Chryseobacterium</taxon>
    </lineage>
</organism>
<dbReference type="OrthoDB" id="9815923at2"/>
<dbReference type="PANTHER" id="PTHR43630:SF2">
    <property type="entry name" value="GLYCOSYLTRANSFERASE"/>
    <property type="match status" value="1"/>
</dbReference>
<reference evidence="4 5" key="1">
    <citation type="submission" date="2016-04" db="EMBL/GenBank/DDBJ databases">
        <title>Complete Genome Sequence of Chryseobacterium sp. IHBB 10212.</title>
        <authorList>
            <person name="Pal M."/>
            <person name="Swarnkar M.K."/>
            <person name="Kaushal K."/>
            <person name="Chhibber S."/>
            <person name="Singh A.K."/>
            <person name="Gulati A."/>
        </authorList>
    </citation>
    <scope>NUCLEOTIDE SEQUENCE [LARGE SCALE GENOMIC DNA]</scope>
    <source>
        <strain evidence="4 5">IHBB 10212</strain>
    </source>
</reference>
<keyword evidence="2" id="KW-0472">Membrane</keyword>